<dbReference type="Proteomes" id="UP001302676">
    <property type="component" value="Unassembled WGS sequence"/>
</dbReference>
<dbReference type="SMART" id="SM00398">
    <property type="entry name" value="HMG"/>
    <property type="match status" value="1"/>
</dbReference>
<dbReference type="GO" id="GO:0005634">
    <property type="term" value="C:nucleus"/>
    <property type="evidence" value="ECO:0007669"/>
    <property type="project" value="UniProtKB-UniRule"/>
</dbReference>
<evidence type="ECO:0000256" key="1">
    <source>
        <dbReference type="ARBA" id="ARBA00023125"/>
    </source>
</evidence>
<dbReference type="Gene3D" id="1.10.150.50">
    <property type="entry name" value="Transcription Factor, Ets-1"/>
    <property type="match status" value="1"/>
</dbReference>
<reference evidence="7" key="2">
    <citation type="submission" date="2023-05" db="EMBL/GenBank/DDBJ databases">
        <authorList>
            <consortium name="Lawrence Berkeley National Laboratory"/>
            <person name="Steindorff A."/>
            <person name="Hensen N."/>
            <person name="Bonometti L."/>
            <person name="Westerberg I."/>
            <person name="Brannstrom I.O."/>
            <person name="Guillou S."/>
            <person name="Cros-Aarteil S."/>
            <person name="Calhoun S."/>
            <person name="Haridas S."/>
            <person name="Kuo A."/>
            <person name="Mondo S."/>
            <person name="Pangilinan J."/>
            <person name="Riley R."/>
            <person name="Labutti K."/>
            <person name="Andreopoulos B."/>
            <person name="Lipzen A."/>
            <person name="Chen C."/>
            <person name="Yanf M."/>
            <person name="Daum C."/>
            <person name="Ng V."/>
            <person name="Clum A."/>
            <person name="Ohm R."/>
            <person name="Martin F."/>
            <person name="Silar P."/>
            <person name="Natvig D."/>
            <person name="Lalanne C."/>
            <person name="Gautier V."/>
            <person name="Ament-Velasquez S.L."/>
            <person name="Kruys A."/>
            <person name="Hutchinson M.I."/>
            <person name="Powell A.J."/>
            <person name="Barry K."/>
            <person name="Miller A.N."/>
            <person name="Grigoriev I.V."/>
            <person name="Debuchy R."/>
            <person name="Gladieux P."/>
            <person name="Thoren M.H."/>
            <person name="Johannesson H."/>
        </authorList>
    </citation>
    <scope>NUCLEOTIDE SEQUENCE</scope>
    <source>
        <strain evidence="7">CBS 141.50</strain>
    </source>
</reference>
<feature type="DNA-binding region" description="HMG box" evidence="3">
    <location>
        <begin position="124"/>
        <end position="190"/>
    </location>
</feature>
<feature type="domain" description="SAM" evidence="5">
    <location>
        <begin position="1"/>
        <end position="68"/>
    </location>
</feature>
<feature type="compositionally biased region" description="Low complexity" evidence="4">
    <location>
        <begin position="233"/>
        <end position="251"/>
    </location>
</feature>
<dbReference type="PANTHER" id="PTHR46040:SF3">
    <property type="entry name" value="HIGH MOBILITY GROUP PROTEIN 2"/>
    <property type="match status" value="1"/>
</dbReference>
<feature type="compositionally biased region" description="Polar residues" evidence="4">
    <location>
        <begin position="317"/>
        <end position="332"/>
    </location>
</feature>
<dbReference type="SUPFAM" id="SSF47095">
    <property type="entry name" value="HMG-box"/>
    <property type="match status" value="1"/>
</dbReference>
<evidence type="ECO:0000259" key="6">
    <source>
        <dbReference type="PROSITE" id="PS50118"/>
    </source>
</evidence>
<keyword evidence="8" id="KW-1185">Reference proteome</keyword>
<dbReference type="Pfam" id="PF00536">
    <property type="entry name" value="SAM_1"/>
    <property type="match status" value="1"/>
</dbReference>
<dbReference type="InterPro" id="IPR009071">
    <property type="entry name" value="HMG_box_dom"/>
</dbReference>
<name>A0AAN6VA40_9PEZI</name>
<feature type="compositionally biased region" description="Low complexity" evidence="4">
    <location>
        <begin position="267"/>
        <end position="307"/>
    </location>
</feature>
<dbReference type="GO" id="GO:0003677">
    <property type="term" value="F:DNA binding"/>
    <property type="evidence" value="ECO:0007669"/>
    <property type="project" value="UniProtKB-UniRule"/>
</dbReference>
<dbReference type="InterPro" id="IPR001660">
    <property type="entry name" value="SAM"/>
</dbReference>
<dbReference type="PROSITE" id="PS50118">
    <property type="entry name" value="HMG_BOX_2"/>
    <property type="match status" value="1"/>
</dbReference>
<evidence type="ECO:0000313" key="7">
    <source>
        <dbReference type="EMBL" id="KAK4147614.1"/>
    </source>
</evidence>
<evidence type="ECO:0008006" key="9">
    <source>
        <dbReference type="Google" id="ProtNLM"/>
    </source>
</evidence>
<keyword evidence="1 3" id="KW-0238">DNA-binding</keyword>
<sequence length="541" mass="58519">MTQLLGSIFEELGLTQYLDAFIDQGFDTWETILDVTESDLVSGGSDALGVKLGHRRKLQRRIANSRGVAPDVSLLSPTQAAIEELKLQDVVKTEVPPVDGREAVGPVTTKRKYRRHPKPDENAPERPPSAYVLFSNKMREELKGRNLSFTEIAKLVGENWQNLGVVEKEPFESQAQAMKDKYLSDLAEYKKTPDYRKYNAYLLEFKAKHASPSQDKDASKRPRLSELSGGQQPRASPSSGTTRTSRSGSGADSRRGSEPPSSRHRVPSAISSDSQSSSSLAPSTAITSPEDSVLSPSDSNSDSRSSDPSPPLRSDGNKPSSFSSARHSSQGDGQIFREQPSMHRHLPSLSNILDGSGLPSEIRPPSDPPGYHYTPNHPAGSPGPHPLAHSNGDTRPLTNGNLSLYNSAHPPSQSSYSQARQPVDGSLPIHALLSSKPEPPAFAHHQPPTHLPPSSYAVDPNARPMPQSPIGATNASATNGYHQHSQPLPHHHPPMNGGSQFTSQGFSSQQQPPQQPAKPASHFDGMNALLKAGEIVDRRAE</sequence>
<feature type="compositionally biased region" description="Basic and acidic residues" evidence="4">
    <location>
        <begin position="214"/>
        <end position="224"/>
    </location>
</feature>
<feature type="compositionally biased region" description="Polar residues" evidence="4">
    <location>
        <begin position="391"/>
        <end position="420"/>
    </location>
</feature>
<dbReference type="RefSeq" id="XP_062640985.1">
    <property type="nucleotide sequence ID" value="XM_062779002.1"/>
</dbReference>
<dbReference type="InterPro" id="IPR036910">
    <property type="entry name" value="HMG_box_dom_sf"/>
</dbReference>
<keyword evidence="2 3" id="KW-0539">Nucleus</keyword>
<feature type="domain" description="HMG box" evidence="6">
    <location>
        <begin position="124"/>
        <end position="190"/>
    </location>
</feature>
<feature type="compositionally biased region" description="Low complexity" evidence="4">
    <location>
        <begin position="497"/>
        <end position="512"/>
    </location>
</feature>
<dbReference type="GO" id="GO:0010468">
    <property type="term" value="P:regulation of gene expression"/>
    <property type="evidence" value="ECO:0007669"/>
    <property type="project" value="TreeGrafter"/>
</dbReference>
<evidence type="ECO:0000256" key="2">
    <source>
        <dbReference type="ARBA" id="ARBA00023242"/>
    </source>
</evidence>
<dbReference type="Pfam" id="PF00505">
    <property type="entry name" value="HMG_box"/>
    <property type="match status" value="1"/>
</dbReference>
<evidence type="ECO:0000256" key="4">
    <source>
        <dbReference type="SAM" id="MobiDB-lite"/>
    </source>
</evidence>
<organism evidence="7 8">
    <name type="scientific">Dichotomopilus funicola</name>
    <dbReference type="NCBI Taxonomy" id="1934379"/>
    <lineage>
        <taxon>Eukaryota</taxon>
        <taxon>Fungi</taxon>
        <taxon>Dikarya</taxon>
        <taxon>Ascomycota</taxon>
        <taxon>Pezizomycotina</taxon>
        <taxon>Sordariomycetes</taxon>
        <taxon>Sordariomycetidae</taxon>
        <taxon>Sordariales</taxon>
        <taxon>Chaetomiaceae</taxon>
        <taxon>Dichotomopilus</taxon>
    </lineage>
</organism>
<feature type="compositionally biased region" description="Polar residues" evidence="4">
    <location>
        <begin position="470"/>
        <end position="481"/>
    </location>
</feature>
<dbReference type="InterPro" id="IPR051965">
    <property type="entry name" value="ChromReg_NeuronalGeneExpr"/>
</dbReference>
<dbReference type="GeneID" id="87815615"/>
<dbReference type="EMBL" id="MU853555">
    <property type="protein sequence ID" value="KAK4147614.1"/>
    <property type="molecule type" value="Genomic_DNA"/>
</dbReference>
<comment type="caution">
    <text evidence="7">The sequence shown here is derived from an EMBL/GenBank/DDBJ whole genome shotgun (WGS) entry which is preliminary data.</text>
</comment>
<gene>
    <name evidence="7" type="ORF">C8A04DRAFT_24159</name>
</gene>
<accession>A0AAN6VA40</accession>
<dbReference type="Gene3D" id="1.10.30.10">
    <property type="entry name" value="High mobility group box domain"/>
    <property type="match status" value="1"/>
</dbReference>
<proteinExistence type="predicted"/>
<dbReference type="SUPFAM" id="SSF47769">
    <property type="entry name" value="SAM/Pointed domain"/>
    <property type="match status" value="1"/>
</dbReference>
<feature type="region of interest" description="Disordered" evidence="4">
    <location>
        <begin position="209"/>
        <end position="541"/>
    </location>
</feature>
<dbReference type="PANTHER" id="PTHR46040">
    <property type="entry name" value="HIGH MOBILITY GROUP PROTEIN 2"/>
    <property type="match status" value="1"/>
</dbReference>
<dbReference type="PROSITE" id="PS50105">
    <property type="entry name" value="SAM_DOMAIN"/>
    <property type="match status" value="1"/>
</dbReference>
<reference evidence="7" key="1">
    <citation type="journal article" date="2023" name="Mol. Phylogenet. Evol.">
        <title>Genome-scale phylogeny and comparative genomics of the fungal order Sordariales.</title>
        <authorList>
            <person name="Hensen N."/>
            <person name="Bonometti L."/>
            <person name="Westerberg I."/>
            <person name="Brannstrom I.O."/>
            <person name="Guillou S."/>
            <person name="Cros-Aarteil S."/>
            <person name="Calhoun S."/>
            <person name="Haridas S."/>
            <person name="Kuo A."/>
            <person name="Mondo S."/>
            <person name="Pangilinan J."/>
            <person name="Riley R."/>
            <person name="LaButti K."/>
            <person name="Andreopoulos B."/>
            <person name="Lipzen A."/>
            <person name="Chen C."/>
            <person name="Yan M."/>
            <person name="Daum C."/>
            <person name="Ng V."/>
            <person name="Clum A."/>
            <person name="Steindorff A."/>
            <person name="Ohm R.A."/>
            <person name="Martin F."/>
            <person name="Silar P."/>
            <person name="Natvig D.O."/>
            <person name="Lalanne C."/>
            <person name="Gautier V."/>
            <person name="Ament-Velasquez S.L."/>
            <person name="Kruys A."/>
            <person name="Hutchinson M.I."/>
            <person name="Powell A.J."/>
            <person name="Barry K."/>
            <person name="Miller A.N."/>
            <person name="Grigoriev I.V."/>
            <person name="Debuchy R."/>
            <person name="Gladieux P."/>
            <person name="Hiltunen Thoren M."/>
            <person name="Johannesson H."/>
        </authorList>
    </citation>
    <scope>NUCLEOTIDE SEQUENCE</scope>
    <source>
        <strain evidence="7">CBS 141.50</strain>
    </source>
</reference>
<dbReference type="InterPro" id="IPR013761">
    <property type="entry name" value="SAM/pointed_sf"/>
</dbReference>
<dbReference type="AlphaFoldDB" id="A0AAN6VA40"/>
<evidence type="ECO:0000259" key="5">
    <source>
        <dbReference type="PROSITE" id="PS50105"/>
    </source>
</evidence>
<feature type="region of interest" description="Disordered" evidence="4">
    <location>
        <begin position="98"/>
        <end position="128"/>
    </location>
</feature>
<protein>
    <recommendedName>
        <fullName evidence="9">HMG box domain-containing protein</fullName>
    </recommendedName>
</protein>
<evidence type="ECO:0000256" key="3">
    <source>
        <dbReference type="PROSITE-ProRule" id="PRU00267"/>
    </source>
</evidence>
<evidence type="ECO:0000313" key="8">
    <source>
        <dbReference type="Proteomes" id="UP001302676"/>
    </source>
</evidence>